<organism evidence="1 2">
    <name type="scientific">Pseudalkalibacillus berkeleyi</name>
    <dbReference type="NCBI Taxonomy" id="1069813"/>
    <lineage>
        <taxon>Bacteria</taxon>
        <taxon>Bacillati</taxon>
        <taxon>Bacillota</taxon>
        <taxon>Bacilli</taxon>
        <taxon>Bacillales</taxon>
        <taxon>Fictibacillaceae</taxon>
        <taxon>Pseudalkalibacillus</taxon>
    </lineage>
</organism>
<reference evidence="1 2" key="1">
    <citation type="submission" date="2022-01" db="EMBL/GenBank/DDBJ databases">
        <title>Alkalihalobacillus sp. EGI L200015, a novel bacterium isolated from a salt lake sediment.</title>
        <authorList>
            <person name="Gao L."/>
            <person name="Fang B.-Z."/>
            <person name="Li W.-J."/>
        </authorList>
    </citation>
    <scope>NUCLEOTIDE SEQUENCE [LARGE SCALE GENOMIC DNA]</scope>
    <source>
        <strain evidence="1 2">KCTC 12718</strain>
    </source>
</reference>
<dbReference type="RefSeq" id="WP_236331390.1">
    <property type="nucleotide sequence ID" value="NZ_JAKIJS010000001.1"/>
</dbReference>
<evidence type="ECO:0000313" key="1">
    <source>
        <dbReference type="EMBL" id="MCF6136544.1"/>
    </source>
</evidence>
<name>A0ABS9GY36_9BACL</name>
<accession>A0ABS9GY36</accession>
<keyword evidence="2" id="KW-1185">Reference proteome</keyword>
<dbReference type="Proteomes" id="UP001649381">
    <property type="component" value="Unassembled WGS sequence"/>
</dbReference>
<proteinExistence type="predicted"/>
<comment type="caution">
    <text evidence="1">The sequence shown here is derived from an EMBL/GenBank/DDBJ whole genome shotgun (WGS) entry which is preliminary data.</text>
</comment>
<dbReference type="EMBL" id="JAKIJS010000001">
    <property type="protein sequence ID" value="MCF6136544.1"/>
    <property type="molecule type" value="Genomic_DNA"/>
</dbReference>
<sequence>MAAVLMMYEEGESSEGALNIMNGKLMIENTANEKLGEAVLVGNELQIKIPKDHESKLSPVIQKVEITKLGDTFFTDPQRIFQFTQDNPDKSVVKKQLEEGKYRVNIVMTYVPRNSHDQAQSESFGFPVHIENQ</sequence>
<protein>
    <submittedName>
        <fullName evidence="1">Uncharacterized protein</fullName>
    </submittedName>
</protein>
<evidence type="ECO:0000313" key="2">
    <source>
        <dbReference type="Proteomes" id="UP001649381"/>
    </source>
</evidence>
<gene>
    <name evidence="1" type="ORF">L2716_02300</name>
</gene>